<dbReference type="EMBL" id="BSOG01000002">
    <property type="protein sequence ID" value="GLR13291.1"/>
    <property type="molecule type" value="Genomic_DNA"/>
</dbReference>
<keyword evidence="3" id="KW-1185">Reference proteome</keyword>
<name>A0ABQ5YJ37_9NEIS</name>
<dbReference type="InterPro" id="IPR007684">
    <property type="entry name" value="Znf_Ogr/Delta"/>
</dbReference>
<comment type="caution">
    <text evidence="2">The sequence shown here is derived from an EMBL/GenBank/DDBJ whole genome shotgun (WGS) entry which is preliminary data.</text>
</comment>
<dbReference type="Proteomes" id="UP001156706">
    <property type="component" value="Unassembled WGS sequence"/>
</dbReference>
<reference evidence="3" key="1">
    <citation type="journal article" date="2019" name="Int. J. Syst. Evol. Microbiol.">
        <title>The Global Catalogue of Microorganisms (GCM) 10K type strain sequencing project: providing services to taxonomists for standard genome sequencing and annotation.</title>
        <authorList>
            <consortium name="The Broad Institute Genomics Platform"/>
            <consortium name="The Broad Institute Genome Sequencing Center for Infectious Disease"/>
            <person name="Wu L."/>
            <person name="Ma J."/>
        </authorList>
    </citation>
    <scope>NUCLEOTIDE SEQUENCE [LARGE SCALE GENOMIC DNA]</scope>
    <source>
        <strain evidence="3">NBRC 110044</strain>
    </source>
</reference>
<evidence type="ECO:0000313" key="2">
    <source>
        <dbReference type="EMBL" id="GLR13291.1"/>
    </source>
</evidence>
<feature type="domain" description="Zinc finger Ogr/Delta-type" evidence="1">
    <location>
        <begin position="87"/>
        <end position="129"/>
    </location>
</feature>
<proteinExistence type="predicted"/>
<protein>
    <recommendedName>
        <fullName evidence="1">Zinc finger Ogr/Delta-type domain-containing protein</fullName>
    </recommendedName>
</protein>
<evidence type="ECO:0000313" key="3">
    <source>
        <dbReference type="Proteomes" id="UP001156706"/>
    </source>
</evidence>
<dbReference type="Pfam" id="PF04606">
    <property type="entry name" value="Ogr_Delta"/>
    <property type="match status" value="1"/>
</dbReference>
<organism evidence="2 3">
    <name type="scientific">Chitinimonas prasina</name>
    <dbReference type="NCBI Taxonomy" id="1434937"/>
    <lineage>
        <taxon>Bacteria</taxon>
        <taxon>Pseudomonadati</taxon>
        <taxon>Pseudomonadota</taxon>
        <taxon>Betaproteobacteria</taxon>
        <taxon>Neisseriales</taxon>
        <taxon>Chitinibacteraceae</taxon>
        <taxon>Chitinimonas</taxon>
    </lineage>
</organism>
<sequence>MRKSYSLQPSLGTCQRVASPRWRLFFRLFGAGHQTDITTALGALLAMETIVAKATAPVLSKVTFFNLLAIFARKVTHWKVLAMAFDCPHCGGVAKTRTSRRMSTVTRESYYQCENLSCGHTFKVLAQIVYTVVQSANPNPQVAMALRYCPRKVAPPEQYELTPST</sequence>
<dbReference type="RefSeq" id="WP_284196397.1">
    <property type="nucleotide sequence ID" value="NZ_BSOG01000002.1"/>
</dbReference>
<accession>A0ABQ5YJ37</accession>
<evidence type="ECO:0000259" key="1">
    <source>
        <dbReference type="Pfam" id="PF04606"/>
    </source>
</evidence>
<gene>
    <name evidence="2" type="ORF">GCM10007907_20810</name>
</gene>